<dbReference type="InterPro" id="IPR022689">
    <property type="entry name" value="Iron_dep_repressor"/>
</dbReference>
<dbReference type="Gene3D" id="1.10.10.10">
    <property type="entry name" value="Winged helix-like DNA-binding domain superfamily/Winged helix DNA-binding domain"/>
    <property type="match status" value="1"/>
</dbReference>
<sequence length="120" mass="13855">MNEDFYTFSTYIKNEDNIITASMEDYIEMIYRLSNGEGVTRVSSLSQALNVQAPSTSKMMKKLSELGMVNYEPYGYIELTNLGNNYGVFLMNRHKTIEKFFSFLGVKHSILETTEKIEHL</sequence>
<evidence type="ECO:0000313" key="5">
    <source>
        <dbReference type="Proteomes" id="UP000430345"/>
    </source>
</evidence>
<dbReference type="AlphaFoldDB" id="A0A6I1MNZ2"/>
<dbReference type="InterPro" id="IPR050536">
    <property type="entry name" value="DtxR_MntR_Metal-Reg"/>
</dbReference>
<dbReference type="PANTHER" id="PTHR33238:SF11">
    <property type="entry name" value="TRANSCRIPTIONAL REGULATOR MNTR"/>
    <property type="match status" value="1"/>
</dbReference>
<name>A0A6I1MNZ2_9CLOT</name>
<comment type="subunit">
    <text evidence="2">Homodimer.</text>
</comment>
<feature type="domain" description="HTH dtxR-type" evidence="3">
    <location>
        <begin position="19"/>
        <end position="80"/>
    </location>
</feature>
<feature type="non-terminal residue" evidence="4">
    <location>
        <position position="120"/>
    </location>
</feature>
<dbReference type="GO" id="GO:0003677">
    <property type="term" value="F:DNA binding"/>
    <property type="evidence" value="ECO:0007669"/>
    <property type="project" value="InterPro"/>
</dbReference>
<comment type="subcellular location">
    <subcellularLocation>
        <location evidence="1">Cytoplasm</location>
    </subcellularLocation>
</comment>
<dbReference type="Pfam" id="PF01325">
    <property type="entry name" value="Fe_dep_repress"/>
    <property type="match status" value="1"/>
</dbReference>
<evidence type="ECO:0000256" key="1">
    <source>
        <dbReference type="ARBA" id="ARBA00004496"/>
    </source>
</evidence>
<dbReference type="InterPro" id="IPR036388">
    <property type="entry name" value="WH-like_DNA-bd_sf"/>
</dbReference>
<organism evidence="4 5">
    <name type="scientific">Clostridium tarantellae</name>
    <dbReference type="NCBI Taxonomy" id="39493"/>
    <lineage>
        <taxon>Bacteria</taxon>
        <taxon>Bacillati</taxon>
        <taxon>Bacillota</taxon>
        <taxon>Clostridia</taxon>
        <taxon>Eubacteriales</taxon>
        <taxon>Clostridiaceae</taxon>
        <taxon>Clostridium</taxon>
    </lineage>
</organism>
<dbReference type="GO" id="GO:0046983">
    <property type="term" value="F:protein dimerization activity"/>
    <property type="evidence" value="ECO:0007669"/>
    <property type="project" value="InterPro"/>
</dbReference>
<dbReference type="InterPro" id="IPR036390">
    <property type="entry name" value="WH_DNA-bd_sf"/>
</dbReference>
<dbReference type="GO" id="GO:0005737">
    <property type="term" value="C:cytoplasm"/>
    <property type="evidence" value="ECO:0007669"/>
    <property type="project" value="UniProtKB-SubCell"/>
</dbReference>
<dbReference type="Proteomes" id="UP000430345">
    <property type="component" value="Unassembled WGS sequence"/>
</dbReference>
<dbReference type="SMART" id="SM00529">
    <property type="entry name" value="HTH_DTXR"/>
    <property type="match status" value="1"/>
</dbReference>
<dbReference type="InterPro" id="IPR036421">
    <property type="entry name" value="Fe_dep_repressor_sf"/>
</dbReference>
<evidence type="ECO:0000313" key="4">
    <source>
        <dbReference type="EMBL" id="MPQ44774.1"/>
    </source>
</evidence>
<dbReference type="SUPFAM" id="SSF46785">
    <property type="entry name" value="Winged helix' DNA-binding domain"/>
    <property type="match status" value="1"/>
</dbReference>
<protein>
    <submittedName>
        <fullName evidence="4">DtxR family transcriptional regulator</fullName>
    </submittedName>
</protein>
<dbReference type="SUPFAM" id="SSF47979">
    <property type="entry name" value="Iron-dependent repressor protein, dimerization domain"/>
    <property type="match status" value="1"/>
</dbReference>
<dbReference type="OrthoDB" id="9791355at2"/>
<dbReference type="EMBL" id="WHJC01000310">
    <property type="protein sequence ID" value="MPQ44774.1"/>
    <property type="molecule type" value="Genomic_DNA"/>
</dbReference>
<evidence type="ECO:0000259" key="3">
    <source>
        <dbReference type="PROSITE" id="PS50944"/>
    </source>
</evidence>
<dbReference type="GO" id="GO:0046914">
    <property type="term" value="F:transition metal ion binding"/>
    <property type="evidence" value="ECO:0007669"/>
    <property type="project" value="InterPro"/>
</dbReference>
<accession>A0A6I1MNZ2</accession>
<dbReference type="PROSITE" id="PS50944">
    <property type="entry name" value="HTH_DTXR"/>
    <property type="match status" value="1"/>
</dbReference>
<dbReference type="PANTHER" id="PTHR33238">
    <property type="entry name" value="IRON (METAL) DEPENDENT REPRESSOR, DTXR FAMILY"/>
    <property type="match status" value="1"/>
</dbReference>
<dbReference type="GO" id="GO:0003700">
    <property type="term" value="F:DNA-binding transcription factor activity"/>
    <property type="evidence" value="ECO:0007669"/>
    <property type="project" value="InterPro"/>
</dbReference>
<proteinExistence type="predicted"/>
<keyword evidence="5" id="KW-1185">Reference proteome</keyword>
<comment type="caution">
    <text evidence="4">The sequence shown here is derived from an EMBL/GenBank/DDBJ whole genome shotgun (WGS) entry which is preliminary data.</text>
</comment>
<evidence type="ECO:0000256" key="2">
    <source>
        <dbReference type="ARBA" id="ARBA00011738"/>
    </source>
</evidence>
<gene>
    <name evidence="4" type="ORF">GBZ86_13615</name>
</gene>
<dbReference type="InterPro" id="IPR022687">
    <property type="entry name" value="HTH_DTXR"/>
</dbReference>
<dbReference type="RefSeq" id="WP_152891529.1">
    <property type="nucleotide sequence ID" value="NZ_WHJC01000310.1"/>
</dbReference>
<reference evidence="4 5" key="1">
    <citation type="submission" date="2019-10" db="EMBL/GenBank/DDBJ databases">
        <title>The Genome Sequence of Clostridium tarantellae Isolated from Fish Brain.</title>
        <authorList>
            <person name="Bano L."/>
            <person name="Kiel M."/>
            <person name="Sales G."/>
            <person name="Doxey A.C."/>
            <person name="Mansfield M.J."/>
            <person name="Schiavone M."/>
            <person name="Rossetto O."/>
            <person name="Pirazzini M."/>
            <person name="Dobrindt U."/>
            <person name="Montecucco C."/>
        </authorList>
    </citation>
    <scope>NUCLEOTIDE SEQUENCE [LARGE SCALE GENOMIC DNA]</scope>
    <source>
        <strain evidence="4 5">DSM 3997</strain>
    </source>
</reference>